<evidence type="ECO:0000313" key="1">
    <source>
        <dbReference type="EMBL" id="KAG6288729.1"/>
    </source>
</evidence>
<keyword evidence="2" id="KW-1185">Reference proteome</keyword>
<accession>A0A9P7QBX5</accession>
<sequence length="116" mass="12394">MKFSTVLGTFAISTLEAYHAYGSPLEGVSLEGRSLQARNTEYCCVVTHSGHDDHSSEFIPWTGDLAQVHGVEGCPIFMQQTSKAPSLGGCAEWSAVIVDPECMSVQVSVAPADQCQ</sequence>
<protein>
    <submittedName>
        <fullName evidence="1">Uncharacterized protein</fullName>
    </submittedName>
</protein>
<organism evidence="1 2">
    <name type="scientific">Claviceps aff. purpurea</name>
    <dbReference type="NCBI Taxonomy" id="1967640"/>
    <lineage>
        <taxon>Eukaryota</taxon>
        <taxon>Fungi</taxon>
        <taxon>Dikarya</taxon>
        <taxon>Ascomycota</taxon>
        <taxon>Pezizomycotina</taxon>
        <taxon>Sordariomycetes</taxon>
        <taxon>Hypocreomycetidae</taxon>
        <taxon>Hypocreales</taxon>
        <taxon>Clavicipitaceae</taxon>
        <taxon>Claviceps</taxon>
    </lineage>
</organism>
<dbReference type="Proteomes" id="UP000707071">
    <property type="component" value="Unassembled WGS sequence"/>
</dbReference>
<dbReference type="AlphaFoldDB" id="A0A9P7QBX5"/>
<dbReference type="EMBL" id="SRRH01000452">
    <property type="protein sequence ID" value="KAG6288729.1"/>
    <property type="molecule type" value="Genomic_DNA"/>
</dbReference>
<proteinExistence type="predicted"/>
<comment type="caution">
    <text evidence="1">The sequence shown here is derived from an EMBL/GenBank/DDBJ whole genome shotgun (WGS) entry which is preliminary data.</text>
</comment>
<evidence type="ECO:0000313" key="2">
    <source>
        <dbReference type="Proteomes" id="UP000707071"/>
    </source>
</evidence>
<name>A0A9P7QBX5_9HYPO</name>
<gene>
    <name evidence="1" type="ORF">E4U09_005391</name>
</gene>
<reference evidence="1 2" key="1">
    <citation type="journal article" date="2020" name="bioRxiv">
        <title>Whole genome comparisons of ergot fungi reveals the divergence and evolution of species within the genus Claviceps are the result of varying mechanisms driving genome evolution and host range expansion.</title>
        <authorList>
            <person name="Wyka S.A."/>
            <person name="Mondo S.J."/>
            <person name="Liu M."/>
            <person name="Dettman J."/>
            <person name="Nalam V."/>
            <person name="Broders K.D."/>
        </authorList>
    </citation>
    <scope>NUCLEOTIDE SEQUENCE [LARGE SCALE GENOMIC DNA]</scope>
    <source>
        <strain evidence="1 2">Clav52</strain>
    </source>
</reference>